<evidence type="ECO:0000313" key="1">
    <source>
        <dbReference type="EMBL" id="MDF3298890.1"/>
    </source>
</evidence>
<protein>
    <submittedName>
        <fullName evidence="1">Iron-containing redox enzyme family protein</fullName>
    </submittedName>
</protein>
<organism evidence="1 2">
    <name type="scientific">Streptomyces tropicalis</name>
    <dbReference type="NCBI Taxonomy" id="3034234"/>
    <lineage>
        <taxon>Bacteria</taxon>
        <taxon>Bacillati</taxon>
        <taxon>Actinomycetota</taxon>
        <taxon>Actinomycetes</taxon>
        <taxon>Kitasatosporales</taxon>
        <taxon>Streptomycetaceae</taxon>
        <taxon>Streptomyces</taxon>
    </lineage>
</organism>
<name>A0ABT6A2K8_9ACTN</name>
<dbReference type="EMBL" id="JARJBB010000004">
    <property type="protein sequence ID" value="MDF3298890.1"/>
    <property type="molecule type" value="Genomic_DNA"/>
</dbReference>
<dbReference type="Pfam" id="PF14518">
    <property type="entry name" value="Haem_oxygenas_2"/>
    <property type="match status" value="1"/>
</dbReference>
<dbReference type="SUPFAM" id="SSF48613">
    <property type="entry name" value="Heme oxygenase-like"/>
    <property type="match status" value="1"/>
</dbReference>
<sequence length="329" mass="35800">MNGPRLPSPRGALSHALVSALGGPGRPTNVEQPAHDADPFGDDLQLALYTLYELHYRGFRQVADDLEWDPRLLALRRTLESRFADALHEAVPAEASAAAALEALLVEPAGHVGTSVSHYLQREGDLRRLREYAALRSLYHLKEADPHAWVIPRLRGRAKAAMAAVEFDEFGAGRAEEVHAQLFARLMEDLGLCSDYGHYVDAAPAEALATVNLMSLLGLHRALRGALVGHFAAVEITSSPGSRRLSAALCRAGAGPAAQRFYDEHVVADAVHEQVVRRDVVGGLLDDEPELEADIAFGVRVTGFLEDRLGDALLAAWRARRSALRRPLE</sequence>
<accession>A0ABT6A2K8</accession>
<dbReference type="SMART" id="SM01236">
    <property type="entry name" value="Haem_oxygenase_2"/>
    <property type="match status" value="1"/>
</dbReference>
<reference evidence="1 2" key="1">
    <citation type="submission" date="2023-03" db="EMBL/GenBank/DDBJ databases">
        <title>Draft genome sequence of Streptomyces sp. K1PA1 isolated from peat swamp forest in Thailand.</title>
        <authorList>
            <person name="Klaysubun C."/>
            <person name="Duangmal K."/>
        </authorList>
    </citation>
    <scope>NUCLEOTIDE SEQUENCE [LARGE SCALE GENOMIC DNA]</scope>
    <source>
        <strain evidence="1 2">K1PA1</strain>
    </source>
</reference>
<dbReference type="Proteomes" id="UP001221150">
    <property type="component" value="Unassembled WGS sequence"/>
</dbReference>
<comment type="caution">
    <text evidence="1">The sequence shown here is derived from an EMBL/GenBank/DDBJ whole genome shotgun (WGS) entry which is preliminary data.</text>
</comment>
<dbReference type="InterPro" id="IPR016084">
    <property type="entry name" value="Haem_Oase-like_multi-hlx"/>
</dbReference>
<keyword evidence="2" id="KW-1185">Reference proteome</keyword>
<evidence type="ECO:0000313" key="2">
    <source>
        <dbReference type="Proteomes" id="UP001221150"/>
    </source>
</evidence>
<dbReference type="RefSeq" id="WP_276108446.1">
    <property type="nucleotide sequence ID" value="NZ_JARJBB010000004.1"/>
</dbReference>
<proteinExistence type="predicted"/>
<dbReference type="Gene3D" id="1.20.910.10">
    <property type="entry name" value="Heme oxygenase-like"/>
    <property type="match status" value="1"/>
</dbReference>
<gene>
    <name evidence="1" type="ORF">P3H78_09640</name>
</gene>